<evidence type="ECO:0000313" key="3">
    <source>
        <dbReference type="Proteomes" id="UP000626109"/>
    </source>
</evidence>
<evidence type="ECO:0000313" key="2">
    <source>
        <dbReference type="EMBL" id="CAE8654933.1"/>
    </source>
</evidence>
<name>A0A813IR98_POLGL</name>
<reference evidence="2" key="1">
    <citation type="submission" date="2021-02" db="EMBL/GenBank/DDBJ databases">
        <authorList>
            <person name="Dougan E. K."/>
            <person name="Rhodes N."/>
            <person name="Thang M."/>
            <person name="Chan C."/>
        </authorList>
    </citation>
    <scope>NUCLEOTIDE SEQUENCE</scope>
</reference>
<protein>
    <submittedName>
        <fullName evidence="2">Uncharacterized protein</fullName>
    </submittedName>
</protein>
<feature type="compositionally biased region" description="Acidic residues" evidence="1">
    <location>
        <begin position="153"/>
        <end position="163"/>
    </location>
</feature>
<feature type="region of interest" description="Disordered" evidence="1">
    <location>
        <begin position="113"/>
        <end position="174"/>
    </location>
</feature>
<dbReference type="AlphaFoldDB" id="A0A813IR98"/>
<dbReference type="InterPro" id="IPR036910">
    <property type="entry name" value="HMG_box_dom_sf"/>
</dbReference>
<feature type="non-terminal residue" evidence="2">
    <location>
        <position position="1"/>
    </location>
</feature>
<dbReference type="SUPFAM" id="SSF47095">
    <property type="entry name" value="HMG-box"/>
    <property type="match status" value="1"/>
</dbReference>
<sequence length="174" mass="19555">MVDTLEASASLTAPQHVKVEKRNEPSSGSRPPRPSRRVVRQSSPEKEQSGEGLLEGFMRFMRTHRAELVDTHGLPILSPDPRTLGRYAAEAWKRLPHEGRLRYHEEALREYRGSAHPQESADEALLDPAAQRAGESKWKGLQEDSCPPGEFEISSDEIEDVYFDGDARPCPPKK</sequence>
<dbReference type="Proteomes" id="UP000626109">
    <property type="component" value="Unassembled WGS sequence"/>
</dbReference>
<accession>A0A813IR98</accession>
<proteinExistence type="predicted"/>
<gene>
    <name evidence="2" type="ORF">PGLA2088_LOCUS11301</name>
</gene>
<dbReference type="Gene3D" id="1.10.30.10">
    <property type="entry name" value="High mobility group box domain"/>
    <property type="match status" value="1"/>
</dbReference>
<dbReference type="CDD" id="cd00084">
    <property type="entry name" value="HMG-box_SF"/>
    <property type="match status" value="1"/>
</dbReference>
<evidence type="ECO:0000256" key="1">
    <source>
        <dbReference type="SAM" id="MobiDB-lite"/>
    </source>
</evidence>
<dbReference type="EMBL" id="CAJNNW010012991">
    <property type="protein sequence ID" value="CAE8654933.1"/>
    <property type="molecule type" value="Genomic_DNA"/>
</dbReference>
<comment type="caution">
    <text evidence="2">The sequence shown here is derived from an EMBL/GenBank/DDBJ whole genome shotgun (WGS) entry which is preliminary data.</text>
</comment>
<organism evidence="2 3">
    <name type="scientific">Polarella glacialis</name>
    <name type="common">Dinoflagellate</name>
    <dbReference type="NCBI Taxonomy" id="89957"/>
    <lineage>
        <taxon>Eukaryota</taxon>
        <taxon>Sar</taxon>
        <taxon>Alveolata</taxon>
        <taxon>Dinophyceae</taxon>
        <taxon>Suessiales</taxon>
        <taxon>Suessiaceae</taxon>
        <taxon>Polarella</taxon>
    </lineage>
</organism>
<feature type="region of interest" description="Disordered" evidence="1">
    <location>
        <begin position="1"/>
        <end position="53"/>
    </location>
</feature>